<keyword evidence="6" id="KW-0804">Transcription</keyword>
<dbReference type="CDD" id="cd12148">
    <property type="entry name" value="fungal_TF_MHR"/>
    <property type="match status" value="1"/>
</dbReference>
<gene>
    <name evidence="9" type="ORF">PV09_03117</name>
</gene>
<dbReference type="GO" id="GO:0006351">
    <property type="term" value="P:DNA-templated transcription"/>
    <property type="evidence" value="ECO:0007669"/>
    <property type="project" value="InterPro"/>
</dbReference>
<dbReference type="Pfam" id="PF00172">
    <property type="entry name" value="Zn_clus"/>
    <property type="match status" value="1"/>
</dbReference>
<dbReference type="PROSITE" id="PS50048">
    <property type="entry name" value="ZN2_CY6_FUNGAL_2"/>
    <property type="match status" value="1"/>
</dbReference>
<dbReference type="InterPro" id="IPR036864">
    <property type="entry name" value="Zn2-C6_fun-type_DNA-bd_sf"/>
</dbReference>
<dbReference type="GO" id="GO:0045944">
    <property type="term" value="P:positive regulation of transcription by RNA polymerase II"/>
    <property type="evidence" value="ECO:0007669"/>
    <property type="project" value="TreeGrafter"/>
</dbReference>
<dbReference type="OrthoDB" id="9970124at2759"/>
<keyword evidence="2" id="KW-0479">Metal-binding</keyword>
<keyword evidence="10" id="KW-1185">Reference proteome</keyword>
<dbReference type="GO" id="GO:0008270">
    <property type="term" value="F:zinc ion binding"/>
    <property type="evidence" value="ECO:0007669"/>
    <property type="project" value="InterPro"/>
</dbReference>
<dbReference type="SUPFAM" id="SSF57701">
    <property type="entry name" value="Zn2/Cys6 DNA-binding domain"/>
    <property type="match status" value="1"/>
</dbReference>
<dbReference type="CDD" id="cd14653">
    <property type="entry name" value="ZIP_Gal4p-like"/>
    <property type="match status" value="1"/>
</dbReference>
<dbReference type="InterPro" id="IPR001138">
    <property type="entry name" value="Zn2Cys6_DnaBD"/>
</dbReference>
<dbReference type="GO" id="GO:0043565">
    <property type="term" value="F:sequence-specific DNA binding"/>
    <property type="evidence" value="ECO:0007669"/>
    <property type="project" value="TreeGrafter"/>
</dbReference>
<evidence type="ECO:0000256" key="7">
    <source>
        <dbReference type="ARBA" id="ARBA00023242"/>
    </source>
</evidence>
<dbReference type="GO" id="GO:0000981">
    <property type="term" value="F:DNA-binding transcription factor activity, RNA polymerase II-specific"/>
    <property type="evidence" value="ECO:0007669"/>
    <property type="project" value="InterPro"/>
</dbReference>
<dbReference type="GeneID" id="27311090"/>
<dbReference type="RefSeq" id="XP_016215793.1">
    <property type="nucleotide sequence ID" value="XM_016356270.1"/>
</dbReference>
<protein>
    <recommendedName>
        <fullName evidence="8">Zn(2)-C6 fungal-type domain-containing protein</fullName>
    </recommendedName>
</protein>
<proteinExistence type="predicted"/>
<evidence type="ECO:0000256" key="1">
    <source>
        <dbReference type="ARBA" id="ARBA00004123"/>
    </source>
</evidence>
<dbReference type="CDD" id="cd00067">
    <property type="entry name" value="GAL4"/>
    <property type="match status" value="1"/>
</dbReference>
<reference evidence="9 10" key="1">
    <citation type="submission" date="2015-01" db="EMBL/GenBank/DDBJ databases">
        <title>The Genome Sequence of Ochroconis gallopava CBS43764.</title>
        <authorList>
            <consortium name="The Broad Institute Genomics Platform"/>
            <person name="Cuomo C."/>
            <person name="de Hoog S."/>
            <person name="Gorbushina A."/>
            <person name="Stielow B."/>
            <person name="Teixiera M."/>
            <person name="Abouelleil A."/>
            <person name="Chapman S.B."/>
            <person name="Priest M."/>
            <person name="Young S.K."/>
            <person name="Wortman J."/>
            <person name="Nusbaum C."/>
            <person name="Birren B."/>
        </authorList>
    </citation>
    <scope>NUCLEOTIDE SEQUENCE [LARGE SCALE GENOMIC DNA]</scope>
    <source>
        <strain evidence="9 10">CBS 43764</strain>
    </source>
</reference>
<evidence type="ECO:0000256" key="3">
    <source>
        <dbReference type="ARBA" id="ARBA00022833"/>
    </source>
</evidence>
<dbReference type="HOGENOM" id="CLU_012331_4_0_1"/>
<evidence type="ECO:0000256" key="6">
    <source>
        <dbReference type="ARBA" id="ARBA00023163"/>
    </source>
</evidence>
<evidence type="ECO:0000259" key="8">
    <source>
        <dbReference type="PROSITE" id="PS50048"/>
    </source>
</evidence>
<dbReference type="GO" id="GO:0005634">
    <property type="term" value="C:nucleus"/>
    <property type="evidence" value="ECO:0007669"/>
    <property type="project" value="UniProtKB-SubCell"/>
</dbReference>
<organism evidence="9 10">
    <name type="scientific">Verruconis gallopava</name>
    <dbReference type="NCBI Taxonomy" id="253628"/>
    <lineage>
        <taxon>Eukaryota</taxon>
        <taxon>Fungi</taxon>
        <taxon>Dikarya</taxon>
        <taxon>Ascomycota</taxon>
        <taxon>Pezizomycotina</taxon>
        <taxon>Dothideomycetes</taxon>
        <taxon>Pleosporomycetidae</taxon>
        <taxon>Venturiales</taxon>
        <taxon>Sympoventuriaceae</taxon>
        <taxon>Verruconis</taxon>
    </lineage>
</organism>
<sequence length="691" mass="77592">MSPTEAVSPSNFGAPKAKRTRVALACLRCRSRKQKCDGAQETCSTCRRLGLQCQYKAHITPRPDQKRMYIQALEEHIAGLEQLLAESHDNVTVDHWKERRLKIRRDSYMLDDNEARSSQCLPATTTDPVWNAIINSGTDATVGRLFKSVIHHDLDCTKTFDQLVASARLAELAPPDMALKLIEGYVKHLSTQYPIIHSPWLRKLYSKPISSLNIFELCILHLVYANSGRILEAIGEPGDFHADQHYEAALQHVDFVLALRDIRSVQILLLLALYCLRGSRNPGAWTLAGLAVRQCIELGLHRKSSHDEITIEKELNARAFWSCYYLDRGVSVALGRPPAISDGDIDAEFPLDIDEHIDDIISIHQAAQNRSPLPARPPSTLTPFIHFLRLRMIESKIEHVIYRLNRKSPANPIVIQGFLDQLIAWKDAIPVEYYENVDSSGPHSDVDAFLIPYYKCVRLLLYSQLSKKELNMQYLRICADACAGLCGAYKRLNRARRADCSPLALQSLFLCGLTLLYCAWLAPAGYLDVMDAISDCNLMLYVMSERSSAAQKYRDIFERIKMNVLDVVERGNDQGSRDGGVLDAEMTERCRALDVGLIQTVRTDYEQIITDLAKDTDRIGLSEQQTPDSEIYNHQNAAFGLTTPPQWSMSPGPLLDYGVGHTFGTFIDAAFMFNLEDFGGFNGGISKPDAL</sequence>
<dbReference type="Gene3D" id="4.10.240.10">
    <property type="entry name" value="Zn(2)-C6 fungal-type DNA-binding domain"/>
    <property type="match status" value="1"/>
</dbReference>
<keyword evidence="7" id="KW-0539">Nucleus</keyword>
<accession>A0A0D2B3W7</accession>
<dbReference type="Pfam" id="PF04082">
    <property type="entry name" value="Fungal_trans"/>
    <property type="match status" value="1"/>
</dbReference>
<evidence type="ECO:0000256" key="4">
    <source>
        <dbReference type="ARBA" id="ARBA00023015"/>
    </source>
</evidence>
<dbReference type="EMBL" id="KN847536">
    <property type="protein sequence ID" value="KIW05924.1"/>
    <property type="molecule type" value="Genomic_DNA"/>
</dbReference>
<dbReference type="Proteomes" id="UP000053259">
    <property type="component" value="Unassembled WGS sequence"/>
</dbReference>
<dbReference type="PROSITE" id="PS00463">
    <property type="entry name" value="ZN2_CY6_FUNGAL_1"/>
    <property type="match status" value="1"/>
</dbReference>
<keyword evidence="3" id="KW-0862">Zinc</keyword>
<keyword evidence="5" id="KW-0238">DNA-binding</keyword>
<evidence type="ECO:0000256" key="5">
    <source>
        <dbReference type="ARBA" id="ARBA00023125"/>
    </source>
</evidence>
<dbReference type="InParanoid" id="A0A0D2B3W7"/>
<evidence type="ECO:0000256" key="2">
    <source>
        <dbReference type="ARBA" id="ARBA00022723"/>
    </source>
</evidence>
<dbReference type="SMART" id="SM00066">
    <property type="entry name" value="GAL4"/>
    <property type="match status" value="1"/>
</dbReference>
<comment type="subcellular location">
    <subcellularLocation>
        <location evidence="1">Nucleus</location>
    </subcellularLocation>
</comment>
<name>A0A0D2B3W7_9PEZI</name>
<dbReference type="InterPro" id="IPR052202">
    <property type="entry name" value="Yeast_MetPath_Reg"/>
</dbReference>
<dbReference type="PANTHER" id="PTHR47782:SF12">
    <property type="entry name" value="ZN(II)2CYS6 TRANSCRIPTION FACTOR (EUROFUNG)"/>
    <property type="match status" value="1"/>
</dbReference>
<evidence type="ECO:0000313" key="9">
    <source>
        <dbReference type="EMBL" id="KIW05924.1"/>
    </source>
</evidence>
<feature type="domain" description="Zn(2)-C6 fungal-type" evidence="8">
    <location>
        <begin position="25"/>
        <end position="55"/>
    </location>
</feature>
<dbReference type="SMART" id="SM00906">
    <property type="entry name" value="Fungal_trans"/>
    <property type="match status" value="1"/>
</dbReference>
<evidence type="ECO:0000313" key="10">
    <source>
        <dbReference type="Proteomes" id="UP000053259"/>
    </source>
</evidence>
<dbReference type="PANTHER" id="PTHR47782">
    <property type="entry name" value="ZN(II)2CYS6 TRANSCRIPTION FACTOR (EUROFUNG)-RELATED"/>
    <property type="match status" value="1"/>
</dbReference>
<dbReference type="AlphaFoldDB" id="A0A0D2B3W7"/>
<dbReference type="VEuPathDB" id="FungiDB:PV09_03117"/>
<dbReference type="InterPro" id="IPR007219">
    <property type="entry name" value="XnlR_reg_dom"/>
</dbReference>
<keyword evidence="4" id="KW-0805">Transcription regulation</keyword>